<dbReference type="Gene3D" id="1.50.10.10">
    <property type="match status" value="1"/>
</dbReference>
<dbReference type="InterPro" id="IPR012341">
    <property type="entry name" value="6hp_glycosidase-like_sf"/>
</dbReference>
<reference evidence="1 2" key="1">
    <citation type="submission" date="2018-06" db="EMBL/GenBank/DDBJ databases">
        <authorList>
            <consortium name="Pathogen Informatics"/>
            <person name="Doyle S."/>
        </authorList>
    </citation>
    <scope>NUCLEOTIDE SEQUENCE [LARGE SCALE GENOMIC DNA]</scope>
    <source>
        <strain evidence="1 2">NCTC8179</strain>
    </source>
</reference>
<evidence type="ECO:0000313" key="1">
    <source>
        <dbReference type="EMBL" id="STL04539.1"/>
    </source>
</evidence>
<protein>
    <submittedName>
        <fullName evidence="1">Glycosyl hydrolase</fullName>
    </submittedName>
</protein>
<accession>A0A377ACC0</accession>
<dbReference type="GO" id="GO:0005975">
    <property type="term" value="P:carbohydrate metabolic process"/>
    <property type="evidence" value="ECO:0007669"/>
    <property type="project" value="InterPro"/>
</dbReference>
<sequence length="37" mass="4169">MAHFNPDIAKENIRAVFSWQIQPGDSVRPQDVGFVPT</sequence>
<gene>
    <name evidence="1" type="primary">ygjK_3</name>
    <name evidence="1" type="ORF">NCTC8179_06211</name>
</gene>
<dbReference type="AlphaFoldDB" id="A0A377ACC0"/>
<dbReference type="GO" id="GO:0016787">
    <property type="term" value="F:hydrolase activity"/>
    <property type="evidence" value="ECO:0007669"/>
    <property type="project" value="UniProtKB-KW"/>
</dbReference>
<dbReference type="EMBL" id="UGEB01000001">
    <property type="protein sequence ID" value="STL04539.1"/>
    <property type="molecule type" value="Genomic_DNA"/>
</dbReference>
<evidence type="ECO:0000313" key="2">
    <source>
        <dbReference type="Proteomes" id="UP000255543"/>
    </source>
</evidence>
<proteinExistence type="predicted"/>
<dbReference type="Proteomes" id="UP000255543">
    <property type="component" value="Unassembled WGS sequence"/>
</dbReference>
<organism evidence="1 2">
    <name type="scientific">Escherichia coli</name>
    <dbReference type="NCBI Taxonomy" id="562"/>
    <lineage>
        <taxon>Bacteria</taxon>
        <taxon>Pseudomonadati</taxon>
        <taxon>Pseudomonadota</taxon>
        <taxon>Gammaproteobacteria</taxon>
        <taxon>Enterobacterales</taxon>
        <taxon>Enterobacteriaceae</taxon>
        <taxon>Escherichia</taxon>
    </lineage>
</organism>
<keyword evidence="1" id="KW-0378">Hydrolase</keyword>
<name>A0A377ACC0_ECOLX</name>